<dbReference type="GO" id="GO:0016020">
    <property type="term" value="C:membrane"/>
    <property type="evidence" value="ECO:0007669"/>
    <property type="project" value="UniProtKB-SubCell"/>
</dbReference>
<keyword evidence="7" id="KW-1185">Reference proteome</keyword>
<dbReference type="InterPro" id="IPR020728">
    <property type="entry name" value="Bcl2_BH3_motif_CS"/>
</dbReference>
<dbReference type="OrthoDB" id="8418477at2759"/>
<dbReference type="PROSITE" id="PS01259">
    <property type="entry name" value="BH3"/>
    <property type="match status" value="1"/>
</dbReference>
<dbReference type="GeneID" id="122133570"/>
<evidence type="ECO:0000313" key="8">
    <source>
        <dbReference type="RefSeq" id="XP_042565957.1"/>
    </source>
</evidence>
<evidence type="ECO:0000256" key="6">
    <source>
        <dbReference type="SAM" id="Phobius"/>
    </source>
</evidence>
<dbReference type="CTD" id="638"/>
<dbReference type="KEGG" id="char:122133570"/>
<evidence type="ECO:0000313" key="7">
    <source>
        <dbReference type="Proteomes" id="UP000515152"/>
    </source>
</evidence>
<gene>
    <name evidence="8" type="primary">bik</name>
</gene>
<dbReference type="GO" id="GO:0005739">
    <property type="term" value="C:mitochondrion"/>
    <property type="evidence" value="ECO:0007669"/>
    <property type="project" value="UniProtKB-SubCell"/>
</dbReference>
<evidence type="ECO:0000256" key="5">
    <source>
        <dbReference type="ARBA" id="ARBA00023136"/>
    </source>
</evidence>
<comment type="subcellular location">
    <subcellularLocation>
        <location evidence="2">Membrane</location>
    </subcellularLocation>
    <subcellularLocation>
        <location evidence="1">Mitochondrion</location>
    </subcellularLocation>
</comment>
<evidence type="ECO:0000256" key="4">
    <source>
        <dbReference type="ARBA" id="ARBA00023128"/>
    </source>
</evidence>
<dbReference type="RefSeq" id="XP_042565957.1">
    <property type="nucleotide sequence ID" value="XM_042710023.1"/>
</dbReference>
<proteinExistence type="predicted"/>
<dbReference type="GO" id="GO:0042981">
    <property type="term" value="P:regulation of apoptotic process"/>
    <property type="evidence" value="ECO:0007669"/>
    <property type="project" value="InterPro"/>
</dbReference>
<name>A0A8M1KPZ5_CLUHA</name>
<evidence type="ECO:0000256" key="1">
    <source>
        <dbReference type="ARBA" id="ARBA00004173"/>
    </source>
</evidence>
<keyword evidence="6" id="KW-0812">Transmembrane</keyword>
<sequence length="145" mass="16151">MVEHTRETPNTMSLQAGPMEVCNGTPSHVNTRDVQNIGRQLAQIGDELNQRWAHRLPNQWLQPVNGRTNIFIRASVYRCIVSEGRRLRDFFALGNLRLNPLVYNQPAWVSSVCPAGLGWTTGLLASTALLATAAVCLALWVQRTD</sequence>
<keyword evidence="5 6" id="KW-0472">Membrane</keyword>
<keyword evidence="3" id="KW-0053">Apoptosis</keyword>
<accession>A0A8M1KPZ5</accession>
<organism evidence="7 8">
    <name type="scientific">Clupea harengus</name>
    <name type="common">Atlantic herring</name>
    <dbReference type="NCBI Taxonomy" id="7950"/>
    <lineage>
        <taxon>Eukaryota</taxon>
        <taxon>Metazoa</taxon>
        <taxon>Chordata</taxon>
        <taxon>Craniata</taxon>
        <taxon>Vertebrata</taxon>
        <taxon>Euteleostomi</taxon>
        <taxon>Actinopterygii</taxon>
        <taxon>Neopterygii</taxon>
        <taxon>Teleostei</taxon>
        <taxon>Clupei</taxon>
        <taxon>Clupeiformes</taxon>
        <taxon>Clupeoidei</taxon>
        <taxon>Clupeidae</taxon>
        <taxon>Clupea</taxon>
    </lineage>
</organism>
<keyword evidence="4" id="KW-0496">Mitochondrion</keyword>
<keyword evidence="6" id="KW-1133">Transmembrane helix</keyword>
<reference evidence="8" key="1">
    <citation type="submission" date="2025-08" db="UniProtKB">
        <authorList>
            <consortium name="RefSeq"/>
        </authorList>
    </citation>
    <scope>IDENTIFICATION</scope>
</reference>
<evidence type="ECO:0000256" key="3">
    <source>
        <dbReference type="ARBA" id="ARBA00022703"/>
    </source>
</evidence>
<evidence type="ECO:0000256" key="2">
    <source>
        <dbReference type="ARBA" id="ARBA00004370"/>
    </source>
</evidence>
<protein>
    <submittedName>
        <fullName evidence="8">Bcl-2-interacting killer</fullName>
    </submittedName>
</protein>
<dbReference type="AlphaFoldDB" id="A0A8M1KPZ5"/>
<dbReference type="GO" id="GO:0006915">
    <property type="term" value="P:apoptotic process"/>
    <property type="evidence" value="ECO:0007669"/>
    <property type="project" value="UniProtKB-KW"/>
</dbReference>
<feature type="transmembrane region" description="Helical" evidence="6">
    <location>
        <begin position="117"/>
        <end position="141"/>
    </location>
</feature>
<dbReference type="Proteomes" id="UP000515152">
    <property type="component" value="Chromosome 16"/>
</dbReference>